<feature type="domain" description="Protein kinase" evidence="6">
    <location>
        <begin position="90"/>
        <end position="377"/>
    </location>
</feature>
<evidence type="ECO:0000256" key="5">
    <source>
        <dbReference type="SAM" id="MobiDB-lite"/>
    </source>
</evidence>
<dbReference type="Gene3D" id="1.10.510.10">
    <property type="entry name" value="Transferase(Phosphotransferase) domain 1"/>
    <property type="match status" value="1"/>
</dbReference>
<evidence type="ECO:0000259" key="6">
    <source>
        <dbReference type="PROSITE" id="PS50011"/>
    </source>
</evidence>
<dbReference type="SMART" id="SM00220">
    <property type="entry name" value="S_TKc"/>
    <property type="match status" value="1"/>
</dbReference>
<dbReference type="InterPro" id="IPR000719">
    <property type="entry name" value="Prot_kinase_dom"/>
</dbReference>
<dbReference type="Proteomes" id="UP001141806">
    <property type="component" value="Unassembled WGS sequence"/>
</dbReference>
<gene>
    <name evidence="7" type="ORF">NE237_020693</name>
</gene>
<dbReference type="InterPro" id="IPR011009">
    <property type="entry name" value="Kinase-like_dom_sf"/>
</dbReference>
<evidence type="ECO:0000256" key="3">
    <source>
        <dbReference type="ARBA" id="ARBA00022777"/>
    </source>
</evidence>
<comment type="caution">
    <text evidence="7">The sequence shown here is derived from an EMBL/GenBank/DDBJ whole genome shotgun (WGS) entry which is preliminary data.</text>
</comment>
<organism evidence="7 8">
    <name type="scientific">Protea cynaroides</name>
    <dbReference type="NCBI Taxonomy" id="273540"/>
    <lineage>
        <taxon>Eukaryota</taxon>
        <taxon>Viridiplantae</taxon>
        <taxon>Streptophyta</taxon>
        <taxon>Embryophyta</taxon>
        <taxon>Tracheophyta</taxon>
        <taxon>Spermatophyta</taxon>
        <taxon>Magnoliopsida</taxon>
        <taxon>Proteales</taxon>
        <taxon>Proteaceae</taxon>
        <taxon>Protea</taxon>
    </lineage>
</organism>
<dbReference type="GO" id="GO:0004672">
    <property type="term" value="F:protein kinase activity"/>
    <property type="evidence" value="ECO:0007669"/>
    <property type="project" value="InterPro"/>
</dbReference>
<reference evidence="7" key="1">
    <citation type="journal article" date="2023" name="Plant J.">
        <title>The genome of the king protea, Protea cynaroides.</title>
        <authorList>
            <person name="Chang J."/>
            <person name="Duong T.A."/>
            <person name="Schoeman C."/>
            <person name="Ma X."/>
            <person name="Roodt D."/>
            <person name="Barker N."/>
            <person name="Li Z."/>
            <person name="Van de Peer Y."/>
            <person name="Mizrachi E."/>
        </authorList>
    </citation>
    <scope>NUCLEOTIDE SEQUENCE</scope>
    <source>
        <tissue evidence="7">Young leaves</tissue>
    </source>
</reference>
<dbReference type="EMBL" id="JAMYWD010000009">
    <property type="protein sequence ID" value="KAJ4960783.1"/>
    <property type="molecule type" value="Genomic_DNA"/>
</dbReference>
<dbReference type="GO" id="GO:0005524">
    <property type="term" value="F:ATP binding"/>
    <property type="evidence" value="ECO:0007669"/>
    <property type="project" value="UniProtKB-KW"/>
</dbReference>
<feature type="compositionally biased region" description="Low complexity" evidence="5">
    <location>
        <begin position="388"/>
        <end position="417"/>
    </location>
</feature>
<evidence type="ECO:0000256" key="4">
    <source>
        <dbReference type="ARBA" id="ARBA00022840"/>
    </source>
</evidence>
<evidence type="ECO:0000256" key="2">
    <source>
        <dbReference type="ARBA" id="ARBA00022741"/>
    </source>
</evidence>
<dbReference type="FunFam" id="1.10.510.10:FF:000336">
    <property type="entry name" value="Cysteine-rich receptor-like protein kinase 2"/>
    <property type="match status" value="1"/>
</dbReference>
<dbReference type="SUPFAM" id="SSF56112">
    <property type="entry name" value="Protein kinase-like (PK-like)"/>
    <property type="match status" value="1"/>
</dbReference>
<keyword evidence="8" id="KW-1185">Reference proteome</keyword>
<evidence type="ECO:0000313" key="7">
    <source>
        <dbReference type="EMBL" id="KAJ4960783.1"/>
    </source>
</evidence>
<keyword evidence="1" id="KW-0808">Transferase</keyword>
<feature type="region of interest" description="Disordered" evidence="5">
    <location>
        <begin position="388"/>
        <end position="497"/>
    </location>
</feature>
<dbReference type="Pfam" id="PF07714">
    <property type="entry name" value="PK_Tyr_Ser-Thr"/>
    <property type="match status" value="1"/>
</dbReference>
<sequence length="748" mass="80672">MAWNSFQAFGTEVTADNPGVEELNNGCKFLAAGSLVLAPSMRLSCSQRRKIVVGGVTLSDSQKEEDSEKIASQLQKQFPLETLALATRDFHYDQKLGQGGFGPVYKGKLGDGREIAVKRLSHTSRQGKEEFINEAKILATLQHKNVVNLLGYCAQGSEKLLVYEYVVNGSLDKVLFNAGRRAELDWKKRYNVITGLASGMHYLHKEVNIVTIHRDIKASNILLDDQWCPKISDFGMARLYSEEDQTHIITRAVGTYGYIAPEYVMQQQLSTKADVFSYGVVVLELITGQKNSNFDNFNYQNLLHWVWTSNNEGRSLNTVDPTLESTTAEDTKQVERCIKIGLLCTQADPKLRPNMRTVLMMLTKRPGKLKVPTKPGFFLPPCSTIGSSAASSSSGTPKDSSSITFASTATTSPCTSPGKTHRPHAASSSAANSGAGVSSRDSSSNTFGTTSTTRSTHTSRWKSHKPHALYLSAAGTTSTLTSPKRTHRPHAPSSPAAYSFGASVSLRDSSSDTFAWTLTTRSTLTSPERTHRPHAAFLSATDSPAVGVSFEDSSIDTFALTSTTRSTLTSPKRTHRPRAAFFSTVDSSGAGVSFGDSPSDTFTLHSTTRSTLTSPKRTHRPHAAFLSAADSSGAGVSFGDSSFDTFALTSTTKTTLTSPESTHRPRAAFLSVADSSEATTLTTKTVTTSILTSPRNNHRPHAASSSAADSSGAGVSFGDSSFNAFVTNITTKTATTFTLTSPRRIHRP</sequence>
<keyword evidence="2" id="KW-0547">Nucleotide-binding</keyword>
<protein>
    <recommendedName>
        <fullName evidence="6">Protein kinase domain-containing protein</fullName>
    </recommendedName>
</protein>
<evidence type="ECO:0000313" key="8">
    <source>
        <dbReference type="Proteomes" id="UP001141806"/>
    </source>
</evidence>
<feature type="compositionally biased region" description="Basic residues" evidence="5">
    <location>
        <begin position="457"/>
        <end position="467"/>
    </location>
</feature>
<name>A0A9Q0K460_9MAGN</name>
<feature type="compositionally biased region" description="Low complexity" evidence="5">
    <location>
        <begin position="425"/>
        <end position="456"/>
    </location>
</feature>
<evidence type="ECO:0000256" key="1">
    <source>
        <dbReference type="ARBA" id="ARBA00022679"/>
    </source>
</evidence>
<keyword evidence="3" id="KW-0418">Kinase</keyword>
<feature type="compositionally biased region" description="Low complexity" evidence="5">
    <location>
        <begin position="702"/>
        <end position="712"/>
    </location>
</feature>
<proteinExistence type="predicted"/>
<dbReference type="CDD" id="cd14066">
    <property type="entry name" value="STKc_IRAK"/>
    <property type="match status" value="1"/>
</dbReference>
<dbReference type="PANTHER" id="PTHR47973">
    <property type="entry name" value="CYSTEINE-RICH RECEPTOR-LIKE PROTEIN KINASE 3"/>
    <property type="match status" value="1"/>
</dbReference>
<dbReference type="InterPro" id="IPR001245">
    <property type="entry name" value="Ser-Thr/Tyr_kinase_cat_dom"/>
</dbReference>
<dbReference type="InterPro" id="IPR052059">
    <property type="entry name" value="CR_Ser/Thr_kinase"/>
</dbReference>
<feature type="region of interest" description="Disordered" evidence="5">
    <location>
        <begin position="687"/>
        <end position="712"/>
    </location>
</feature>
<accession>A0A9Q0K460</accession>
<dbReference type="AlphaFoldDB" id="A0A9Q0K460"/>
<dbReference type="PROSITE" id="PS50011">
    <property type="entry name" value="PROTEIN_KINASE_DOM"/>
    <property type="match status" value="1"/>
</dbReference>
<dbReference type="FunFam" id="3.30.200.20:FF:000327">
    <property type="entry name" value="Cysteine-rich receptor-like protein kinase 10"/>
    <property type="match status" value="1"/>
</dbReference>
<dbReference type="OrthoDB" id="4062651at2759"/>
<keyword evidence="4" id="KW-0067">ATP-binding</keyword>
<feature type="compositionally biased region" description="Low complexity" evidence="5">
    <location>
        <begin position="468"/>
        <end position="482"/>
    </location>
</feature>
<dbReference type="Gene3D" id="3.30.200.20">
    <property type="entry name" value="Phosphorylase Kinase, domain 1"/>
    <property type="match status" value="1"/>
</dbReference>